<proteinExistence type="inferred from homology"/>
<dbReference type="SUPFAM" id="SSF63380">
    <property type="entry name" value="Riboflavin synthase domain-like"/>
    <property type="match status" value="1"/>
</dbReference>
<comment type="cofactor">
    <cofactor evidence="1 6">
        <name>FAD</name>
        <dbReference type="ChEBI" id="CHEBI:57692"/>
    </cofactor>
</comment>
<evidence type="ECO:0000256" key="5">
    <source>
        <dbReference type="ARBA" id="ARBA00023002"/>
    </source>
</evidence>
<dbReference type="PANTHER" id="PTHR19370:SF189">
    <property type="entry name" value="CYTOCHROME C MITOCHONDRIAL IMPORT FACTOR CYC2"/>
    <property type="match status" value="1"/>
</dbReference>
<keyword evidence="4 6" id="KW-0274">FAD</keyword>
<feature type="binding site" evidence="6">
    <location>
        <position position="150"/>
    </location>
    <ligand>
        <name>FAD</name>
        <dbReference type="ChEBI" id="CHEBI:57692"/>
    </ligand>
</feature>
<dbReference type="InterPro" id="IPR039261">
    <property type="entry name" value="FNR_nucleotide-bd"/>
</dbReference>
<dbReference type="CDD" id="cd06183">
    <property type="entry name" value="cyt_b5_reduct_like"/>
    <property type="match status" value="1"/>
</dbReference>
<feature type="binding site" evidence="6">
    <location>
        <position position="140"/>
    </location>
    <ligand>
        <name>FAD</name>
        <dbReference type="ChEBI" id="CHEBI:57692"/>
    </ligand>
</feature>
<gene>
    <name evidence="9" type="ORF">BCR34DRAFT_572434</name>
</gene>
<comment type="similarity">
    <text evidence="2">Belongs to the flavoprotein pyridine nucleotide cytochrome reductase family.</text>
</comment>
<feature type="binding site" evidence="6">
    <location>
        <position position="149"/>
    </location>
    <ligand>
        <name>FAD</name>
        <dbReference type="ChEBI" id="CHEBI:57692"/>
    </ligand>
</feature>
<keyword evidence="5" id="KW-0560">Oxidoreductase</keyword>
<feature type="domain" description="FAD-binding FR-type" evidence="8">
    <location>
        <begin position="45"/>
        <end position="174"/>
    </location>
</feature>
<dbReference type="STRING" id="1231657.A0A1Y1Z3Q9"/>
<feature type="region of interest" description="Disordered" evidence="7">
    <location>
        <begin position="222"/>
        <end position="242"/>
    </location>
</feature>
<dbReference type="SUPFAM" id="SSF52343">
    <property type="entry name" value="Ferredoxin reductase-like, C-terminal NADP-linked domain"/>
    <property type="match status" value="1"/>
</dbReference>
<comment type="caution">
    <text evidence="9">The sequence shown here is derived from an EMBL/GenBank/DDBJ whole genome shotgun (WGS) entry which is preliminary data.</text>
</comment>
<organism evidence="9 10">
    <name type="scientific">Clohesyomyces aquaticus</name>
    <dbReference type="NCBI Taxonomy" id="1231657"/>
    <lineage>
        <taxon>Eukaryota</taxon>
        <taxon>Fungi</taxon>
        <taxon>Dikarya</taxon>
        <taxon>Ascomycota</taxon>
        <taxon>Pezizomycotina</taxon>
        <taxon>Dothideomycetes</taxon>
        <taxon>Pleosporomycetidae</taxon>
        <taxon>Pleosporales</taxon>
        <taxon>Lindgomycetaceae</taxon>
        <taxon>Clohesyomyces</taxon>
    </lineage>
</organism>
<dbReference type="Proteomes" id="UP000193144">
    <property type="component" value="Unassembled WGS sequence"/>
</dbReference>
<dbReference type="Gene3D" id="3.40.50.80">
    <property type="entry name" value="Nucleotide-binding domain of ferredoxin-NADP reductase (FNR) module"/>
    <property type="match status" value="1"/>
</dbReference>
<dbReference type="InterPro" id="IPR017938">
    <property type="entry name" value="Riboflavin_synthase-like_b-brl"/>
</dbReference>
<keyword evidence="3 6" id="KW-0285">Flavoprotein</keyword>
<dbReference type="InterPro" id="IPR001834">
    <property type="entry name" value="CBR-like"/>
</dbReference>
<dbReference type="GO" id="GO:0016491">
    <property type="term" value="F:oxidoreductase activity"/>
    <property type="evidence" value="ECO:0007669"/>
    <property type="project" value="UniProtKB-KW"/>
</dbReference>
<dbReference type="InterPro" id="IPR017927">
    <property type="entry name" value="FAD-bd_FR_type"/>
</dbReference>
<protein>
    <recommendedName>
        <fullName evidence="8">FAD-binding FR-type domain-containing protein</fullName>
    </recommendedName>
</protein>
<dbReference type="PANTHER" id="PTHR19370">
    <property type="entry name" value="NADH-CYTOCHROME B5 REDUCTASE"/>
    <property type="match status" value="1"/>
</dbReference>
<dbReference type="OrthoDB" id="432685at2759"/>
<evidence type="ECO:0000256" key="3">
    <source>
        <dbReference type="ARBA" id="ARBA00022630"/>
    </source>
</evidence>
<evidence type="ECO:0000256" key="4">
    <source>
        <dbReference type="ARBA" id="ARBA00022827"/>
    </source>
</evidence>
<keyword evidence="10" id="KW-1185">Reference proteome</keyword>
<evidence type="ECO:0000256" key="7">
    <source>
        <dbReference type="SAM" id="MobiDB-lite"/>
    </source>
</evidence>
<dbReference type="EMBL" id="MCFA01000131">
    <property type="protein sequence ID" value="ORY04879.1"/>
    <property type="molecule type" value="Genomic_DNA"/>
</dbReference>
<evidence type="ECO:0000259" key="8">
    <source>
        <dbReference type="PROSITE" id="PS51384"/>
    </source>
</evidence>
<sequence>MSWFPSMLLRPHPGALIVLGSSALGGAAYRYGSSASSPDASLNPHSFTAYTLIRKEKVSSTSAIFTLRNRERGPDPDEVRDGWRRRVWSVQVKQPELQIARAYTPLPSLGMETGGSIPASSIGGEGEDAEDAAPEDLRLLIRKENGGEVSTYLHTLPEQSTIHLRGPNTECELPTEVKTVIFLAGGTGIAPAMQVAGVLAQRKGSRMRILWANRRREECAGGVGDEERDRGGRGVFGPGLRDNGKGNGGERWWKRLFWSEGDSRRDAVPESDIQIHTQTRIHADTGVHPKNVIVRELEALQHHTKLHSPTNSLSISYFVDEENQLIKPGDVARRLDIESRGTEGKGDKVILVSGPDGFIEYWAGKKLWVGGREVQGPLGGVLGQMDLRGWRVFKL</sequence>
<feature type="compositionally biased region" description="Basic and acidic residues" evidence="7">
    <location>
        <begin position="222"/>
        <end position="232"/>
    </location>
</feature>
<dbReference type="PROSITE" id="PS51384">
    <property type="entry name" value="FAD_FR"/>
    <property type="match status" value="1"/>
</dbReference>
<evidence type="ECO:0000256" key="2">
    <source>
        <dbReference type="ARBA" id="ARBA00006105"/>
    </source>
</evidence>
<accession>A0A1Y1Z3Q9</accession>
<evidence type="ECO:0000313" key="10">
    <source>
        <dbReference type="Proteomes" id="UP000193144"/>
    </source>
</evidence>
<dbReference type="Gene3D" id="2.40.30.10">
    <property type="entry name" value="Translation factors"/>
    <property type="match status" value="1"/>
</dbReference>
<reference evidence="9 10" key="1">
    <citation type="submission" date="2016-07" db="EMBL/GenBank/DDBJ databases">
        <title>Pervasive Adenine N6-methylation of Active Genes in Fungi.</title>
        <authorList>
            <consortium name="DOE Joint Genome Institute"/>
            <person name="Mondo S.J."/>
            <person name="Dannebaum R.O."/>
            <person name="Kuo R.C."/>
            <person name="Labutti K."/>
            <person name="Haridas S."/>
            <person name="Kuo A."/>
            <person name="Salamov A."/>
            <person name="Ahrendt S.R."/>
            <person name="Lipzen A."/>
            <person name="Sullivan W."/>
            <person name="Andreopoulos W.B."/>
            <person name="Clum A."/>
            <person name="Lindquist E."/>
            <person name="Daum C."/>
            <person name="Ramamoorthy G.K."/>
            <person name="Gryganskyi A."/>
            <person name="Culley D."/>
            <person name="Magnuson J.K."/>
            <person name="James T.Y."/>
            <person name="O'Malley M.A."/>
            <person name="Stajich J.E."/>
            <person name="Spatafora J.W."/>
            <person name="Visel A."/>
            <person name="Grigoriev I.V."/>
        </authorList>
    </citation>
    <scope>NUCLEOTIDE SEQUENCE [LARGE SCALE GENOMIC DNA]</scope>
    <source>
        <strain evidence="9 10">CBS 115471</strain>
    </source>
</reference>
<dbReference type="GO" id="GO:0005739">
    <property type="term" value="C:mitochondrion"/>
    <property type="evidence" value="ECO:0007669"/>
    <property type="project" value="TreeGrafter"/>
</dbReference>
<evidence type="ECO:0000256" key="1">
    <source>
        <dbReference type="ARBA" id="ARBA00001974"/>
    </source>
</evidence>
<evidence type="ECO:0000313" key="9">
    <source>
        <dbReference type="EMBL" id="ORY04879.1"/>
    </source>
</evidence>
<evidence type="ECO:0000256" key="6">
    <source>
        <dbReference type="PIRSR" id="PIRSR601834-1"/>
    </source>
</evidence>
<name>A0A1Y1Z3Q9_9PLEO</name>
<dbReference type="AlphaFoldDB" id="A0A1Y1Z3Q9"/>